<dbReference type="Proteomes" id="UP001524478">
    <property type="component" value="Unassembled WGS sequence"/>
</dbReference>
<dbReference type="SFLD" id="SFLDG01067">
    <property type="entry name" value="SPASM/twitch_domain_containing"/>
    <property type="match status" value="1"/>
</dbReference>
<dbReference type="NCBIfam" id="TIGR04085">
    <property type="entry name" value="rSAM_more_4Fe4S"/>
    <property type="match status" value="1"/>
</dbReference>
<keyword evidence="6" id="KW-0411">Iron-sulfur</keyword>
<gene>
    <name evidence="8" type="ORF">NE686_21235</name>
</gene>
<comment type="caution">
    <text evidence="8">The sequence shown here is derived from an EMBL/GenBank/DDBJ whole genome shotgun (WGS) entry which is preliminary data.</text>
</comment>
<keyword evidence="9" id="KW-1185">Reference proteome</keyword>
<evidence type="ECO:0000256" key="6">
    <source>
        <dbReference type="ARBA" id="ARBA00023014"/>
    </source>
</evidence>
<dbReference type="PROSITE" id="PS01305">
    <property type="entry name" value="MOAA_NIFB_PQQE"/>
    <property type="match status" value="1"/>
</dbReference>
<evidence type="ECO:0000256" key="4">
    <source>
        <dbReference type="ARBA" id="ARBA00022723"/>
    </source>
</evidence>
<evidence type="ECO:0000256" key="5">
    <source>
        <dbReference type="ARBA" id="ARBA00023004"/>
    </source>
</evidence>
<keyword evidence="5" id="KW-0408">Iron</keyword>
<evidence type="ECO:0000313" key="9">
    <source>
        <dbReference type="Proteomes" id="UP001524478"/>
    </source>
</evidence>
<dbReference type="InterPro" id="IPR000385">
    <property type="entry name" value="MoaA_NifB_PqqE_Fe-S-bd_CS"/>
</dbReference>
<dbReference type="SMART" id="SM00729">
    <property type="entry name" value="Elp3"/>
    <property type="match status" value="1"/>
</dbReference>
<dbReference type="SUPFAM" id="SSF102114">
    <property type="entry name" value="Radical SAM enzymes"/>
    <property type="match status" value="1"/>
</dbReference>
<proteinExistence type="predicted"/>
<dbReference type="InterPro" id="IPR013785">
    <property type="entry name" value="Aldolase_TIM"/>
</dbReference>
<evidence type="ECO:0000256" key="1">
    <source>
        <dbReference type="ARBA" id="ARBA00001966"/>
    </source>
</evidence>
<keyword evidence="4" id="KW-0479">Metal-binding</keyword>
<comment type="cofactor">
    <cofactor evidence="1">
        <name>[4Fe-4S] cluster</name>
        <dbReference type="ChEBI" id="CHEBI:49883"/>
    </cofactor>
</comment>
<dbReference type="SFLD" id="SFLDG01386">
    <property type="entry name" value="main_SPASM_domain-containing"/>
    <property type="match status" value="1"/>
</dbReference>
<dbReference type="Gene3D" id="3.20.20.70">
    <property type="entry name" value="Aldolase class I"/>
    <property type="match status" value="1"/>
</dbReference>
<name>A0ABT1SGW2_9FIRM</name>
<sequence>MEILKYNHNKKKFSRDTLNVTIKLTNDCNFRCVYCYQEHEKKYLSAENAKTIIEFFKKQLNLGYNFIDVHWFGGEPLLNENPLFEIEEFLVREKIKGTSDITTNGYTIDEDLILKLKSTRISSLQLTLDGDKEFHDSTRILASGKGSFDDTINKIKLLTSNELEVYVRINLNKKNQKLDSLLDRLNRLNIKNDLLHIYVNETTNFELSQKIDNFYFSDLKEYADSYLDVQKTFLNKRMKFPRPALVDTGCAFNCDNSFLIETDLKLYFCTSSENNDSFEQGEILRSGDIKLNYENYCKRVNYSHFDDEKCVKCKLLPICMGGCSLKRIMKKEPCIPEKYNIEEYIKLLYKEELGNV</sequence>
<dbReference type="InterPro" id="IPR023885">
    <property type="entry name" value="4Fe4S-binding_SPASM_dom"/>
</dbReference>
<feature type="domain" description="Radical SAM core" evidence="7">
    <location>
        <begin position="14"/>
        <end position="237"/>
    </location>
</feature>
<keyword evidence="3" id="KW-0949">S-adenosyl-L-methionine</keyword>
<dbReference type="EMBL" id="JANGAC010000026">
    <property type="protein sequence ID" value="MCQ4925634.1"/>
    <property type="molecule type" value="Genomic_DNA"/>
</dbReference>
<keyword evidence="2" id="KW-0004">4Fe-4S</keyword>
<dbReference type="Pfam" id="PF04055">
    <property type="entry name" value="Radical_SAM"/>
    <property type="match status" value="1"/>
</dbReference>
<evidence type="ECO:0000256" key="3">
    <source>
        <dbReference type="ARBA" id="ARBA00022691"/>
    </source>
</evidence>
<dbReference type="PANTHER" id="PTHR43787:SF3">
    <property type="entry name" value="ARYLSULFATASE REGULATORY PROTEIN"/>
    <property type="match status" value="1"/>
</dbReference>
<protein>
    <submittedName>
        <fullName evidence="8">Radical SAM protein</fullName>
    </submittedName>
</protein>
<dbReference type="InterPro" id="IPR007197">
    <property type="entry name" value="rSAM"/>
</dbReference>
<organism evidence="8 9">
    <name type="scientific">Tissierella carlieri</name>
    <dbReference type="NCBI Taxonomy" id="689904"/>
    <lineage>
        <taxon>Bacteria</taxon>
        <taxon>Bacillati</taxon>
        <taxon>Bacillota</taxon>
        <taxon>Tissierellia</taxon>
        <taxon>Tissierellales</taxon>
        <taxon>Tissierellaceae</taxon>
        <taxon>Tissierella</taxon>
    </lineage>
</organism>
<dbReference type="SFLD" id="SFLDS00029">
    <property type="entry name" value="Radical_SAM"/>
    <property type="match status" value="1"/>
</dbReference>
<reference evidence="8 9" key="1">
    <citation type="submission" date="2022-06" db="EMBL/GenBank/DDBJ databases">
        <title>Isolation of gut microbiota from human fecal samples.</title>
        <authorList>
            <person name="Pamer E.G."/>
            <person name="Barat B."/>
            <person name="Waligurski E."/>
            <person name="Medina S."/>
            <person name="Paddock L."/>
            <person name="Mostad J."/>
        </authorList>
    </citation>
    <scope>NUCLEOTIDE SEQUENCE [LARGE SCALE GENOMIC DNA]</scope>
    <source>
        <strain evidence="8 9">DFI.7.95</strain>
    </source>
</reference>
<dbReference type="SFLD" id="SFLDG01384">
    <property type="entry name" value="thioether_bond_formation_requi"/>
    <property type="match status" value="1"/>
</dbReference>
<evidence type="ECO:0000313" key="8">
    <source>
        <dbReference type="EMBL" id="MCQ4925634.1"/>
    </source>
</evidence>
<dbReference type="InterPro" id="IPR023867">
    <property type="entry name" value="Sulphatase_maturase_rSAM"/>
</dbReference>
<evidence type="ECO:0000259" key="7">
    <source>
        <dbReference type="PROSITE" id="PS51918"/>
    </source>
</evidence>
<dbReference type="InterPro" id="IPR006638">
    <property type="entry name" value="Elp3/MiaA/NifB-like_rSAM"/>
</dbReference>
<evidence type="ECO:0000256" key="2">
    <source>
        <dbReference type="ARBA" id="ARBA00022485"/>
    </source>
</evidence>
<dbReference type="CDD" id="cd01335">
    <property type="entry name" value="Radical_SAM"/>
    <property type="match status" value="1"/>
</dbReference>
<dbReference type="InterPro" id="IPR058240">
    <property type="entry name" value="rSAM_sf"/>
</dbReference>
<dbReference type="PROSITE" id="PS51918">
    <property type="entry name" value="RADICAL_SAM"/>
    <property type="match status" value="1"/>
</dbReference>
<dbReference type="PANTHER" id="PTHR43787">
    <property type="entry name" value="FEMO COFACTOR BIOSYNTHESIS PROTEIN NIFB-RELATED"/>
    <property type="match status" value="1"/>
</dbReference>
<accession>A0ABT1SGW2</accession>